<dbReference type="FunFam" id="2.60.40.60:FF:000043">
    <property type="entry name" value="Protocadherin 1"/>
    <property type="match status" value="1"/>
</dbReference>
<comment type="subcellular location">
    <subcellularLocation>
        <location evidence="1">Membrane</location>
        <topology evidence="1">Single-pass membrane protein</topology>
    </subcellularLocation>
</comment>
<dbReference type="Bgee" id="ENSNBRG00000001653">
    <property type="expression patterns" value="Expressed in blood and 4 other cell types or tissues"/>
</dbReference>
<evidence type="ECO:0000313" key="12">
    <source>
        <dbReference type="Proteomes" id="UP000261580"/>
    </source>
</evidence>
<dbReference type="GO" id="GO:0009653">
    <property type="term" value="P:anatomical structure morphogenesis"/>
    <property type="evidence" value="ECO:0007669"/>
    <property type="project" value="UniProtKB-ARBA"/>
</dbReference>
<dbReference type="GO" id="GO:0005886">
    <property type="term" value="C:plasma membrane"/>
    <property type="evidence" value="ECO:0007669"/>
    <property type="project" value="InterPro"/>
</dbReference>
<dbReference type="CDD" id="cd11304">
    <property type="entry name" value="Cadherin_repeat"/>
    <property type="match status" value="1"/>
</dbReference>
<organism evidence="11 12">
    <name type="scientific">Neolamprologus brichardi</name>
    <name type="common">Fairy cichlid</name>
    <name type="synonym">Lamprologus brichardi</name>
    <dbReference type="NCBI Taxonomy" id="32507"/>
    <lineage>
        <taxon>Eukaryota</taxon>
        <taxon>Metazoa</taxon>
        <taxon>Chordata</taxon>
        <taxon>Craniata</taxon>
        <taxon>Vertebrata</taxon>
        <taxon>Euteleostomi</taxon>
        <taxon>Actinopterygii</taxon>
        <taxon>Neopterygii</taxon>
        <taxon>Teleostei</taxon>
        <taxon>Neoteleostei</taxon>
        <taxon>Acanthomorphata</taxon>
        <taxon>Ovalentaria</taxon>
        <taxon>Cichlomorphae</taxon>
        <taxon>Cichliformes</taxon>
        <taxon>Cichlidae</taxon>
        <taxon>African cichlids</taxon>
        <taxon>Pseudocrenilabrinae</taxon>
        <taxon>Lamprologini</taxon>
        <taxon>Neolamprologus</taxon>
    </lineage>
</organism>
<proteinExistence type="predicted"/>
<dbReference type="OMA" id="VICNCLY"/>
<evidence type="ECO:0000259" key="10">
    <source>
        <dbReference type="PROSITE" id="PS50268"/>
    </source>
</evidence>
<dbReference type="Pfam" id="PF00028">
    <property type="entry name" value="Cadherin"/>
    <property type="match status" value="1"/>
</dbReference>
<dbReference type="STRING" id="32507.ENSNBRP00000002044"/>
<keyword evidence="3" id="KW-0677">Repeat</keyword>
<keyword evidence="7" id="KW-0325">Glycoprotein</keyword>
<keyword evidence="6 9" id="KW-0472">Membrane</keyword>
<dbReference type="GO" id="GO:0007156">
    <property type="term" value="P:homophilic cell adhesion via plasma membrane adhesion molecules"/>
    <property type="evidence" value="ECO:0007669"/>
    <property type="project" value="InterPro"/>
</dbReference>
<dbReference type="PROSITE" id="PS00232">
    <property type="entry name" value="CADHERIN_1"/>
    <property type="match status" value="1"/>
</dbReference>
<evidence type="ECO:0000256" key="2">
    <source>
        <dbReference type="ARBA" id="ARBA00022692"/>
    </source>
</evidence>
<feature type="domain" description="Cadherin" evidence="10">
    <location>
        <begin position="18"/>
        <end position="120"/>
    </location>
</feature>
<dbReference type="GO" id="GO:0005509">
    <property type="term" value="F:calcium ion binding"/>
    <property type="evidence" value="ECO:0007669"/>
    <property type="project" value="UniProtKB-UniRule"/>
</dbReference>
<evidence type="ECO:0000313" key="11">
    <source>
        <dbReference type="Ensembl" id="ENSNBRP00000002044.1"/>
    </source>
</evidence>
<evidence type="ECO:0000256" key="1">
    <source>
        <dbReference type="ARBA" id="ARBA00004167"/>
    </source>
</evidence>
<evidence type="ECO:0000256" key="6">
    <source>
        <dbReference type="ARBA" id="ARBA00023136"/>
    </source>
</evidence>
<dbReference type="InterPro" id="IPR050174">
    <property type="entry name" value="Protocadherin/Cadherin-CA"/>
</dbReference>
<dbReference type="Proteomes" id="UP000261580">
    <property type="component" value="Unassembled WGS sequence"/>
</dbReference>
<feature type="transmembrane region" description="Helical" evidence="9">
    <location>
        <begin position="150"/>
        <end position="171"/>
    </location>
</feature>
<keyword evidence="4 8" id="KW-0106">Calcium</keyword>
<dbReference type="AlphaFoldDB" id="A0A3Q4M4G6"/>
<reference evidence="11" key="1">
    <citation type="submission" date="2025-08" db="UniProtKB">
        <authorList>
            <consortium name="Ensembl"/>
        </authorList>
    </citation>
    <scope>IDENTIFICATION</scope>
</reference>
<keyword evidence="2 9" id="KW-0812">Transmembrane</keyword>
<dbReference type="InterPro" id="IPR002126">
    <property type="entry name" value="Cadherin-like_dom"/>
</dbReference>
<dbReference type="InterPro" id="IPR015919">
    <property type="entry name" value="Cadherin-like_sf"/>
</dbReference>
<dbReference type="PROSITE" id="PS50268">
    <property type="entry name" value="CADHERIN_2"/>
    <property type="match status" value="1"/>
</dbReference>
<protein>
    <recommendedName>
        <fullName evidence="10">Cadherin domain-containing protein</fullName>
    </recommendedName>
</protein>
<dbReference type="PRINTS" id="PR00205">
    <property type="entry name" value="CADHERIN"/>
</dbReference>
<dbReference type="PANTHER" id="PTHR24028">
    <property type="entry name" value="CADHERIN-87A"/>
    <property type="match status" value="1"/>
</dbReference>
<name>A0A3Q4M4G6_NEOBR</name>
<keyword evidence="12" id="KW-1185">Reference proteome</keyword>
<evidence type="ECO:0000256" key="3">
    <source>
        <dbReference type="ARBA" id="ARBA00022737"/>
    </source>
</evidence>
<evidence type="ECO:0000256" key="9">
    <source>
        <dbReference type="SAM" id="Phobius"/>
    </source>
</evidence>
<dbReference type="Ensembl" id="ENSNBRT00000002126.1">
    <property type="protein sequence ID" value="ENSNBRP00000002044.1"/>
    <property type="gene ID" value="ENSNBRG00000001653.1"/>
</dbReference>
<dbReference type="SMART" id="SM00112">
    <property type="entry name" value="CA"/>
    <property type="match status" value="1"/>
</dbReference>
<dbReference type="Gene3D" id="2.60.40.60">
    <property type="entry name" value="Cadherins"/>
    <property type="match status" value="1"/>
</dbReference>
<evidence type="ECO:0000256" key="7">
    <source>
        <dbReference type="ARBA" id="ARBA00023180"/>
    </source>
</evidence>
<dbReference type="SUPFAM" id="SSF49313">
    <property type="entry name" value="Cadherin-like"/>
    <property type="match status" value="1"/>
</dbReference>
<evidence type="ECO:0000256" key="4">
    <source>
        <dbReference type="ARBA" id="ARBA00022837"/>
    </source>
</evidence>
<dbReference type="PANTHER" id="PTHR24028:SF253">
    <property type="entry name" value="PROTOCADHERIN-7"/>
    <property type="match status" value="1"/>
</dbReference>
<sequence length="179" mass="19633">MLPYDENGGRPPPHPEFKKSVYEADLPENSSPGAPILQLKAADADVGNAEIAYSLDSSVNGIFSIDADSGDIRVNTILDRELTERYEFKVIAKDKGINTLQGSATVVVLVADKNDNEPKFISQRVTQLLLSLNMSSSRPDISSLPATPLIAAYVICNCLYFLLLLLLFFCYMRTTLCVV</sequence>
<accession>A0A3Q4M4G6</accession>
<evidence type="ECO:0000256" key="8">
    <source>
        <dbReference type="PROSITE-ProRule" id="PRU00043"/>
    </source>
</evidence>
<reference evidence="11" key="2">
    <citation type="submission" date="2025-09" db="UniProtKB">
        <authorList>
            <consortium name="Ensembl"/>
        </authorList>
    </citation>
    <scope>IDENTIFICATION</scope>
</reference>
<keyword evidence="5 9" id="KW-1133">Transmembrane helix</keyword>
<dbReference type="GeneTree" id="ENSGT00940000157221"/>
<evidence type="ECO:0000256" key="5">
    <source>
        <dbReference type="ARBA" id="ARBA00022989"/>
    </source>
</evidence>
<dbReference type="InterPro" id="IPR020894">
    <property type="entry name" value="Cadherin_CS"/>
</dbReference>